<accession>A0ACC2IE14</accession>
<dbReference type="EMBL" id="JAPHNI010000256">
    <property type="protein sequence ID" value="KAJ8113393.1"/>
    <property type="molecule type" value="Genomic_DNA"/>
</dbReference>
<gene>
    <name evidence="1" type="ORF">OPT61_g4464</name>
</gene>
<keyword evidence="2" id="KW-1185">Reference proteome</keyword>
<evidence type="ECO:0000313" key="1">
    <source>
        <dbReference type="EMBL" id="KAJ8113393.1"/>
    </source>
</evidence>
<dbReference type="Proteomes" id="UP001153331">
    <property type="component" value="Unassembled WGS sequence"/>
</dbReference>
<name>A0ACC2IE14_9PLEO</name>
<organism evidence="1 2">
    <name type="scientific">Boeremia exigua</name>
    <dbReference type="NCBI Taxonomy" id="749465"/>
    <lineage>
        <taxon>Eukaryota</taxon>
        <taxon>Fungi</taxon>
        <taxon>Dikarya</taxon>
        <taxon>Ascomycota</taxon>
        <taxon>Pezizomycotina</taxon>
        <taxon>Dothideomycetes</taxon>
        <taxon>Pleosporomycetidae</taxon>
        <taxon>Pleosporales</taxon>
        <taxon>Pleosporineae</taxon>
        <taxon>Didymellaceae</taxon>
        <taxon>Boeremia</taxon>
    </lineage>
</organism>
<comment type="caution">
    <text evidence="1">The sequence shown here is derived from an EMBL/GenBank/DDBJ whole genome shotgun (WGS) entry which is preliminary data.</text>
</comment>
<proteinExistence type="predicted"/>
<reference evidence="1" key="1">
    <citation type="submission" date="2022-11" db="EMBL/GenBank/DDBJ databases">
        <title>Genome Sequence of Boeremia exigua.</title>
        <authorList>
            <person name="Buettner E."/>
        </authorList>
    </citation>
    <scope>NUCLEOTIDE SEQUENCE</scope>
    <source>
        <strain evidence="1">CU02</strain>
    </source>
</reference>
<protein>
    <submittedName>
        <fullName evidence="1">Uncharacterized protein</fullName>
    </submittedName>
</protein>
<evidence type="ECO:0000313" key="2">
    <source>
        <dbReference type="Proteomes" id="UP001153331"/>
    </source>
</evidence>
<sequence>MSLSELPPIVACQFTSLRDHYARASGNPQQRMSIITEFAQRFPLSEDDLLALAVEEAKLFYRWPLPQGVYRNTKGQTFDIDDYGKLSKIKENETPAPNHVWVPAHHREATGPVPQDYLFIVGGWQMASFTHFPTTTPVQAIPAPVRAVPADLAGATLRGVMPPMPPQFQPVPQNCSPADFGSQQDILLRTQLQQWLDSH</sequence>